<feature type="transmembrane region" description="Helical" evidence="1">
    <location>
        <begin position="211"/>
        <end position="230"/>
    </location>
</feature>
<feature type="transmembrane region" description="Helical" evidence="1">
    <location>
        <begin position="145"/>
        <end position="162"/>
    </location>
</feature>
<feature type="transmembrane region" description="Helical" evidence="1">
    <location>
        <begin position="421"/>
        <end position="445"/>
    </location>
</feature>
<feature type="transmembrane region" description="Helical" evidence="1">
    <location>
        <begin position="544"/>
        <end position="563"/>
    </location>
</feature>
<dbReference type="Proteomes" id="UP000429607">
    <property type="component" value="Unassembled WGS sequence"/>
</dbReference>
<evidence type="ECO:0000313" key="3">
    <source>
        <dbReference type="Proteomes" id="UP000429607"/>
    </source>
</evidence>
<feature type="transmembrane region" description="Helical" evidence="1">
    <location>
        <begin position="316"/>
        <end position="349"/>
    </location>
</feature>
<accession>A0A6A3P9R3</accession>
<sequence length="581" mass="66033">MSEVLVVPHDQQKETTNMTQVCPVQALVLAGVWWNFEPTHYYTTDNGIVCHAVVPQYNTHGNYFIGNSKVTPYRTAPSSCVNDSFALEVYFYHASIGFYSFYEGEVGTYCTKDKIAYIAVEVLGAYDINGAFLANDTGSTESRISYWYGIAGAIWLVYRALVIRRSYLSCRHYGRRCDELREKLDQQEAVVFVQESLRLSAHGASNYHRVALLYLIVEGIMTDLFLIIANDGWITRVQYGSLGYNLSGLMLLLFEMLENTKWLSEKWRMRVKRVYFSYETALVGELVTALVLQTILSGLNRSDFKHSKPTALAVSYYLWSLVCHGAVVLVIIAIISSVRVPLALIYVWLKFRSFAVLSEPCCVDAALGVRSRIMLLGAYQWTDNKLYYKSDALKAFGMLKMEEDGVEYLVLHKLHWFTRKLLAVWFVMGVLPLTLQRTALLYLIVEGTMTDLLLIIAKDGWATKVQYASLGYNLSGLMLLLFEMLENMRWLSEKWRLRVKRLIFSYETALVGELANALALQHFLIALNKSDLKRSEPTALAVSYYVWGLFCHGIVIVAIFATISSVRMLCALWGCAAELCY</sequence>
<gene>
    <name evidence="2" type="ORF">PR001_g3310</name>
</gene>
<keyword evidence="1" id="KW-0472">Membrane</keyword>
<dbReference type="AlphaFoldDB" id="A0A6A3P9R3"/>
<feature type="transmembrane region" description="Helical" evidence="1">
    <location>
        <begin position="465"/>
        <end position="482"/>
    </location>
</feature>
<feature type="transmembrane region" description="Helical" evidence="1">
    <location>
        <begin position="236"/>
        <end position="254"/>
    </location>
</feature>
<dbReference type="EMBL" id="QXFV01000122">
    <property type="protein sequence ID" value="KAE9049460.1"/>
    <property type="molecule type" value="Genomic_DNA"/>
</dbReference>
<keyword evidence="1" id="KW-1133">Transmembrane helix</keyword>
<evidence type="ECO:0000313" key="2">
    <source>
        <dbReference type="EMBL" id="KAE9049460.1"/>
    </source>
</evidence>
<feature type="transmembrane region" description="Helical" evidence="1">
    <location>
        <begin position="503"/>
        <end position="524"/>
    </location>
</feature>
<name>A0A6A3P9R3_9STRA</name>
<comment type="caution">
    <text evidence="2">The sequence shown here is derived from an EMBL/GenBank/DDBJ whole genome shotgun (WGS) entry which is preliminary data.</text>
</comment>
<keyword evidence="1" id="KW-0812">Transmembrane</keyword>
<organism evidence="2 3">
    <name type="scientific">Phytophthora rubi</name>
    <dbReference type="NCBI Taxonomy" id="129364"/>
    <lineage>
        <taxon>Eukaryota</taxon>
        <taxon>Sar</taxon>
        <taxon>Stramenopiles</taxon>
        <taxon>Oomycota</taxon>
        <taxon>Peronosporomycetes</taxon>
        <taxon>Peronosporales</taxon>
        <taxon>Peronosporaceae</taxon>
        <taxon>Phytophthora</taxon>
    </lineage>
</organism>
<proteinExistence type="predicted"/>
<evidence type="ECO:0000256" key="1">
    <source>
        <dbReference type="SAM" id="Phobius"/>
    </source>
</evidence>
<reference evidence="2 3" key="1">
    <citation type="submission" date="2018-09" db="EMBL/GenBank/DDBJ databases">
        <title>Genomic investigation of the strawberry pathogen Phytophthora fragariae indicates pathogenicity is determined by transcriptional variation in three key races.</title>
        <authorList>
            <person name="Adams T.M."/>
            <person name="Armitage A.D."/>
            <person name="Sobczyk M.K."/>
            <person name="Bates H.J."/>
            <person name="Dunwell J.M."/>
            <person name="Nellist C.F."/>
            <person name="Harrison R.J."/>
        </authorList>
    </citation>
    <scope>NUCLEOTIDE SEQUENCE [LARGE SCALE GENOMIC DNA]</scope>
    <source>
        <strain evidence="2 3">SCRP249</strain>
    </source>
</reference>
<feature type="transmembrane region" description="Helical" evidence="1">
    <location>
        <begin position="275"/>
        <end position="296"/>
    </location>
</feature>
<protein>
    <submittedName>
        <fullName evidence="2">Uncharacterized protein</fullName>
    </submittedName>
</protein>